<dbReference type="Gene3D" id="3.40.50.720">
    <property type="entry name" value="NAD(P)-binding Rossmann-like Domain"/>
    <property type="match status" value="1"/>
</dbReference>
<name>A0ABT8KYR1_9BACT</name>
<accession>A0ABT8KYR1</accession>
<proteinExistence type="predicted"/>
<gene>
    <name evidence="3" type="ORF">QQ020_00925</name>
</gene>
<comment type="caution">
    <text evidence="3">The sequence shown here is derived from an EMBL/GenBank/DDBJ whole genome shotgun (WGS) entry which is preliminary data.</text>
</comment>
<dbReference type="InterPro" id="IPR050463">
    <property type="entry name" value="Gfo/Idh/MocA_oxidrdct_glycsds"/>
</dbReference>
<dbReference type="SUPFAM" id="SSF51735">
    <property type="entry name" value="NAD(P)-binding Rossmann-fold domains"/>
    <property type="match status" value="1"/>
</dbReference>
<evidence type="ECO:0000313" key="3">
    <source>
        <dbReference type="EMBL" id="MDN5210578.1"/>
    </source>
</evidence>
<dbReference type="RefSeq" id="WP_346755921.1">
    <property type="nucleotide sequence ID" value="NZ_JAUJEB010000001.1"/>
</dbReference>
<dbReference type="InterPro" id="IPR000683">
    <property type="entry name" value="Gfo/Idh/MocA-like_OxRdtase_N"/>
</dbReference>
<protein>
    <submittedName>
        <fullName evidence="3">Gfo/Idh/MocA family oxidoreductase</fullName>
    </submittedName>
</protein>
<dbReference type="PANTHER" id="PTHR43818">
    <property type="entry name" value="BCDNA.GH03377"/>
    <property type="match status" value="1"/>
</dbReference>
<reference evidence="3" key="1">
    <citation type="submission" date="2023-06" db="EMBL/GenBank/DDBJ databases">
        <title>Genomic of Agaribacillus aureum.</title>
        <authorList>
            <person name="Wang G."/>
        </authorList>
    </citation>
    <scope>NUCLEOTIDE SEQUENCE</scope>
    <source>
        <strain evidence="3">BMA12</strain>
    </source>
</reference>
<feature type="domain" description="Gfo/Idh/MocA-like oxidoreductase N-terminal" evidence="2">
    <location>
        <begin position="49"/>
        <end position="168"/>
    </location>
</feature>
<dbReference type="SUPFAM" id="SSF55347">
    <property type="entry name" value="Glyceraldehyde-3-phosphate dehydrogenase-like, C-terminal domain"/>
    <property type="match status" value="1"/>
</dbReference>
<dbReference type="PANTHER" id="PTHR43818:SF11">
    <property type="entry name" value="BCDNA.GH03377"/>
    <property type="match status" value="1"/>
</dbReference>
<evidence type="ECO:0000313" key="4">
    <source>
        <dbReference type="Proteomes" id="UP001172083"/>
    </source>
</evidence>
<sequence>MHDPDKNSRRQFVKQVAKGGILAGSSLSLNPWSILKKESQDQIDSNDKIQVAAIGLGIMGFSNCRTISQIDGIKVIAGCDLYKGRLKRAKELYGNSLVTTEHYEEILERDDVDAVLISTSDHWHDKISIAAMKAGKAVYCEKPMVHRLDEGHEVIKTQQSTGKVFQVGSQRVSSQVYLKAKELFESGTIGELNLAEIWYDRQSALGAWQYSIPPDASEDTVNWEKFLGDAPRVRFDATRFFRWRNYQDYGTGVAGDLFVHLFSGLHLITSSNGPERIYATGGLRYWKDGRDVPDVIIGSYDYPATDRHPAFNVQMRVNFIDGGGGGSMIRLVGSEGVMTIGSRDVHVKHRIMPEAPGYGGWDSFNTFEKATQNVFEANYKKNYRKEESSPKKKEDIQFSTPSGYNAHRAHMQNFVDSIRNGKPVIEDATFGLRAAGPALASNLSYFEKKIVHWDPINMKVL</sequence>
<keyword evidence="1" id="KW-0560">Oxidoreductase</keyword>
<dbReference type="Gene3D" id="3.30.360.10">
    <property type="entry name" value="Dihydrodipicolinate Reductase, domain 2"/>
    <property type="match status" value="1"/>
</dbReference>
<dbReference type="Proteomes" id="UP001172083">
    <property type="component" value="Unassembled WGS sequence"/>
</dbReference>
<dbReference type="Pfam" id="PF01408">
    <property type="entry name" value="GFO_IDH_MocA"/>
    <property type="match status" value="1"/>
</dbReference>
<dbReference type="InterPro" id="IPR036291">
    <property type="entry name" value="NAD(P)-bd_dom_sf"/>
</dbReference>
<keyword evidence="4" id="KW-1185">Reference proteome</keyword>
<organism evidence="3 4">
    <name type="scientific">Agaribacillus aureus</name>
    <dbReference type="NCBI Taxonomy" id="3051825"/>
    <lineage>
        <taxon>Bacteria</taxon>
        <taxon>Pseudomonadati</taxon>
        <taxon>Bacteroidota</taxon>
        <taxon>Cytophagia</taxon>
        <taxon>Cytophagales</taxon>
        <taxon>Splendidivirgaceae</taxon>
        <taxon>Agaribacillus</taxon>
    </lineage>
</organism>
<evidence type="ECO:0000256" key="1">
    <source>
        <dbReference type="ARBA" id="ARBA00023002"/>
    </source>
</evidence>
<evidence type="ECO:0000259" key="2">
    <source>
        <dbReference type="Pfam" id="PF01408"/>
    </source>
</evidence>
<dbReference type="EMBL" id="JAUJEB010000001">
    <property type="protein sequence ID" value="MDN5210578.1"/>
    <property type="molecule type" value="Genomic_DNA"/>
</dbReference>